<keyword evidence="9" id="KW-1185">Reference proteome</keyword>
<evidence type="ECO:0000256" key="5">
    <source>
        <dbReference type="ARBA" id="ARBA00022839"/>
    </source>
</evidence>
<comment type="caution">
    <text evidence="8">The sequence shown here is derived from an EMBL/GenBank/DDBJ whole genome shotgun (WGS) entry which is preliminary data.</text>
</comment>
<sequence length="99" mass="10794">MAKTRDNATEKSDDDAPRLAQFESSVAELETLVEALESGDVSLEEALGKFERGVTLARQCQTLLKNAELRVDQLLADSDGERVASFDSLEESESSRASD</sequence>
<comment type="function">
    <text evidence="6">Bidirectionally degrades single-stranded DNA into large acid-insoluble oligonucleotides, which are then degraded further into small acid-soluble oligonucleotides.</text>
</comment>
<dbReference type="InterPro" id="IPR037004">
    <property type="entry name" value="Exonuc_VII_ssu_sf"/>
</dbReference>
<evidence type="ECO:0000256" key="7">
    <source>
        <dbReference type="SAM" id="Coils"/>
    </source>
</evidence>
<dbReference type="RefSeq" id="WP_380691188.1">
    <property type="nucleotide sequence ID" value="NZ_JBHRSS010000008.1"/>
</dbReference>
<keyword evidence="5 6" id="KW-0269">Exonuclease</keyword>
<dbReference type="Gene3D" id="1.10.287.1040">
    <property type="entry name" value="Exonuclease VII, small subunit"/>
    <property type="match status" value="1"/>
</dbReference>
<organism evidence="8 9">
    <name type="scientific">Salinisphaera aquimarina</name>
    <dbReference type="NCBI Taxonomy" id="2094031"/>
    <lineage>
        <taxon>Bacteria</taxon>
        <taxon>Pseudomonadati</taxon>
        <taxon>Pseudomonadota</taxon>
        <taxon>Gammaproteobacteria</taxon>
        <taxon>Salinisphaerales</taxon>
        <taxon>Salinisphaeraceae</taxon>
        <taxon>Salinisphaera</taxon>
    </lineage>
</organism>
<evidence type="ECO:0000313" key="8">
    <source>
        <dbReference type="EMBL" id="MFC3105651.1"/>
    </source>
</evidence>
<dbReference type="NCBIfam" id="TIGR01280">
    <property type="entry name" value="xseB"/>
    <property type="match status" value="1"/>
</dbReference>
<dbReference type="GO" id="GO:0008855">
    <property type="term" value="F:exodeoxyribonuclease VII activity"/>
    <property type="evidence" value="ECO:0007669"/>
    <property type="project" value="UniProtKB-EC"/>
</dbReference>
<evidence type="ECO:0000256" key="3">
    <source>
        <dbReference type="ARBA" id="ARBA00022722"/>
    </source>
</evidence>
<gene>
    <name evidence="6" type="primary">xseB</name>
    <name evidence="8" type="ORF">ACFOSU_17395</name>
</gene>
<dbReference type="Pfam" id="PF02609">
    <property type="entry name" value="Exonuc_VII_S"/>
    <property type="match status" value="1"/>
</dbReference>
<feature type="coiled-coil region" evidence="7">
    <location>
        <begin position="19"/>
        <end position="77"/>
    </location>
</feature>
<keyword evidence="7" id="KW-0175">Coiled coil</keyword>
<evidence type="ECO:0000256" key="4">
    <source>
        <dbReference type="ARBA" id="ARBA00022801"/>
    </source>
</evidence>
<evidence type="ECO:0000256" key="6">
    <source>
        <dbReference type="HAMAP-Rule" id="MF_00337"/>
    </source>
</evidence>
<evidence type="ECO:0000256" key="2">
    <source>
        <dbReference type="ARBA" id="ARBA00022490"/>
    </source>
</evidence>
<comment type="similarity">
    <text evidence="1 6">Belongs to the XseB family.</text>
</comment>
<keyword evidence="3 6" id="KW-0540">Nuclease</keyword>
<dbReference type="PANTHER" id="PTHR34137:SF1">
    <property type="entry name" value="EXODEOXYRIBONUCLEASE 7 SMALL SUBUNIT"/>
    <property type="match status" value="1"/>
</dbReference>
<dbReference type="Proteomes" id="UP001595462">
    <property type="component" value="Unassembled WGS sequence"/>
</dbReference>
<dbReference type="InterPro" id="IPR003761">
    <property type="entry name" value="Exonuc_VII_S"/>
</dbReference>
<reference evidence="9" key="1">
    <citation type="journal article" date="2019" name="Int. J. Syst. Evol. Microbiol.">
        <title>The Global Catalogue of Microorganisms (GCM) 10K type strain sequencing project: providing services to taxonomists for standard genome sequencing and annotation.</title>
        <authorList>
            <consortium name="The Broad Institute Genomics Platform"/>
            <consortium name="The Broad Institute Genome Sequencing Center for Infectious Disease"/>
            <person name="Wu L."/>
            <person name="Ma J."/>
        </authorList>
    </citation>
    <scope>NUCLEOTIDE SEQUENCE [LARGE SCALE GENOMIC DNA]</scope>
    <source>
        <strain evidence="9">KCTC 52640</strain>
    </source>
</reference>
<dbReference type="NCBIfam" id="NF002140">
    <property type="entry name" value="PRK00977.1-4"/>
    <property type="match status" value="1"/>
</dbReference>
<protein>
    <recommendedName>
        <fullName evidence="6">Exodeoxyribonuclease 7 small subunit</fullName>
        <ecNumber evidence="6">3.1.11.6</ecNumber>
    </recommendedName>
    <alternativeName>
        <fullName evidence="6">Exodeoxyribonuclease VII small subunit</fullName>
        <shortName evidence="6">Exonuclease VII small subunit</shortName>
    </alternativeName>
</protein>
<comment type="subcellular location">
    <subcellularLocation>
        <location evidence="6">Cytoplasm</location>
    </subcellularLocation>
</comment>
<comment type="catalytic activity">
    <reaction evidence="6">
        <text>Exonucleolytic cleavage in either 5'- to 3'- or 3'- to 5'-direction to yield nucleoside 5'-phosphates.</text>
        <dbReference type="EC" id="3.1.11.6"/>
    </reaction>
</comment>
<proteinExistence type="inferred from homology"/>
<dbReference type="EC" id="3.1.11.6" evidence="6"/>
<comment type="subunit">
    <text evidence="6">Heterooligomer composed of large and small subunits.</text>
</comment>
<evidence type="ECO:0000256" key="1">
    <source>
        <dbReference type="ARBA" id="ARBA00009998"/>
    </source>
</evidence>
<dbReference type="SUPFAM" id="SSF116842">
    <property type="entry name" value="XseB-like"/>
    <property type="match status" value="1"/>
</dbReference>
<dbReference type="PANTHER" id="PTHR34137">
    <property type="entry name" value="EXODEOXYRIBONUCLEASE 7 SMALL SUBUNIT"/>
    <property type="match status" value="1"/>
</dbReference>
<name>A0ABV7EUP2_9GAMM</name>
<accession>A0ABV7EUP2</accession>
<dbReference type="EMBL" id="JBHRSS010000008">
    <property type="protein sequence ID" value="MFC3105651.1"/>
    <property type="molecule type" value="Genomic_DNA"/>
</dbReference>
<evidence type="ECO:0000313" key="9">
    <source>
        <dbReference type="Proteomes" id="UP001595462"/>
    </source>
</evidence>
<keyword evidence="2 6" id="KW-0963">Cytoplasm</keyword>
<keyword evidence="4 6" id="KW-0378">Hydrolase</keyword>
<dbReference type="HAMAP" id="MF_00337">
    <property type="entry name" value="Exonuc_7_S"/>
    <property type="match status" value="1"/>
</dbReference>